<dbReference type="InterPro" id="IPR023214">
    <property type="entry name" value="HAD_sf"/>
</dbReference>
<proteinExistence type="predicted"/>
<dbReference type="AlphaFoldDB" id="A0A517SVT7"/>
<dbReference type="SFLD" id="SFLDS00003">
    <property type="entry name" value="Haloacid_Dehalogenase"/>
    <property type="match status" value="1"/>
</dbReference>
<dbReference type="InterPro" id="IPR006439">
    <property type="entry name" value="HAD-SF_hydro_IA"/>
</dbReference>
<dbReference type="InterPro" id="IPR041492">
    <property type="entry name" value="HAD_2"/>
</dbReference>
<dbReference type="Pfam" id="PF13419">
    <property type="entry name" value="HAD_2"/>
    <property type="match status" value="1"/>
</dbReference>
<dbReference type="InterPro" id="IPR023198">
    <property type="entry name" value="PGP-like_dom2"/>
</dbReference>
<dbReference type="Proteomes" id="UP000315003">
    <property type="component" value="Chromosome"/>
</dbReference>
<dbReference type="Gene3D" id="3.40.50.1000">
    <property type="entry name" value="HAD superfamily/HAD-like"/>
    <property type="match status" value="1"/>
</dbReference>
<dbReference type="EC" id="3.1.3.-" evidence="1"/>
<sequence>MSGMKSDMHDGSFTDQSDLTHDQAQEKLAAQMDLPQFSPSGVALDMDGLLFDTERIYWQVGDTVLERRGKRYCEALQARMMGRIGLGAVQEMIDFHQLNDAPESLLAESDQIYGNLLPEMLRPMPGLEGWLEHLVASGVPFALTTSSRRRWVDVIFQDIPWREHFAFILTGDDVTHGKPHPEMYTTAASKFAIKPQEMLVLEDSGNGCASGVASGAQVVAIPNEHTMKQDFSGAVLVADSLSDPRLRRLISPVK</sequence>
<dbReference type="InterPro" id="IPR036412">
    <property type="entry name" value="HAD-like_sf"/>
</dbReference>
<protein>
    <submittedName>
        <fullName evidence="1">Phosphorylated carbohydrates phosphatase</fullName>
        <ecNumber evidence="1">3.1.3.-</ecNumber>
    </submittedName>
</protein>
<dbReference type="Gene3D" id="1.10.150.240">
    <property type="entry name" value="Putative phosphatase, domain 2"/>
    <property type="match status" value="1"/>
</dbReference>
<dbReference type="GO" id="GO:0016787">
    <property type="term" value="F:hydrolase activity"/>
    <property type="evidence" value="ECO:0007669"/>
    <property type="project" value="UniProtKB-KW"/>
</dbReference>
<evidence type="ECO:0000313" key="2">
    <source>
        <dbReference type="Proteomes" id="UP000315003"/>
    </source>
</evidence>
<dbReference type="PRINTS" id="PR00413">
    <property type="entry name" value="HADHALOGNASE"/>
</dbReference>
<evidence type="ECO:0000313" key="1">
    <source>
        <dbReference type="EMBL" id="QDT60236.1"/>
    </source>
</evidence>
<gene>
    <name evidence="1" type="ORF">SV7mr_27560</name>
</gene>
<keyword evidence="1" id="KW-0378">Hydrolase</keyword>
<dbReference type="PANTHER" id="PTHR18901:SF38">
    <property type="entry name" value="PSEUDOURIDINE-5'-PHOSPHATASE"/>
    <property type="match status" value="1"/>
</dbReference>
<dbReference type="PANTHER" id="PTHR18901">
    <property type="entry name" value="2-DEOXYGLUCOSE-6-PHOSPHATE PHOSPHATASE 2"/>
    <property type="match status" value="1"/>
</dbReference>
<reference evidence="1 2" key="1">
    <citation type="submission" date="2019-02" db="EMBL/GenBank/DDBJ databases">
        <title>Deep-cultivation of Planctomycetes and their phenomic and genomic characterization uncovers novel biology.</title>
        <authorList>
            <person name="Wiegand S."/>
            <person name="Jogler M."/>
            <person name="Boedeker C."/>
            <person name="Pinto D."/>
            <person name="Vollmers J."/>
            <person name="Rivas-Marin E."/>
            <person name="Kohn T."/>
            <person name="Peeters S.H."/>
            <person name="Heuer A."/>
            <person name="Rast P."/>
            <person name="Oberbeckmann S."/>
            <person name="Bunk B."/>
            <person name="Jeske O."/>
            <person name="Meyerdierks A."/>
            <person name="Storesund J.E."/>
            <person name="Kallscheuer N."/>
            <person name="Luecker S."/>
            <person name="Lage O.M."/>
            <person name="Pohl T."/>
            <person name="Merkel B.J."/>
            <person name="Hornburger P."/>
            <person name="Mueller R.-W."/>
            <person name="Bruemmer F."/>
            <person name="Labrenz M."/>
            <person name="Spormann A.M."/>
            <person name="Op den Camp H."/>
            <person name="Overmann J."/>
            <person name="Amann R."/>
            <person name="Jetten M.S.M."/>
            <person name="Mascher T."/>
            <person name="Medema M.H."/>
            <person name="Devos D.P."/>
            <person name="Kaster A.-K."/>
            <person name="Ovreas L."/>
            <person name="Rohde M."/>
            <person name="Galperin M.Y."/>
            <person name="Jogler C."/>
        </authorList>
    </citation>
    <scope>NUCLEOTIDE SEQUENCE [LARGE SCALE GENOMIC DNA]</scope>
    <source>
        <strain evidence="1 2">SV_7m_r</strain>
    </source>
</reference>
<name>A0A517SVT7_9BACT</name>
<dbReference type="SFLD" id="SFLDG01129">
    <property type="entry name" value="C1.5:_HAD__Beta-PGM__Phosphata"/>
    <property type="match status" value="1"/>
</dbReference>
<keyword evidence="2" id="KW-1185">Reference proteome</keyword>
<dbReference type="SUPFAM" id="SSF56784">
    <property type="entry name" value="HAD-like"/>
    <property type="match status" value="1"/>
</dbReference>
<dbReference type="NCBIfam" id="TIGR01509">
    <property type="entry name" value="HAD-SF-IA-v3"/>
    <property type="match status" value="1"/>
</dbReference>
<accession>A0A517SVT7</accession>
<dbReference type="EMBL" id="CP036272">
    <property type="protein sequence ID" value="QDT60236.1"/>
    <property type="molecule type" value="Genomic_DNA"/>
</dbReference>
<organism evidence="1 2">
    <name type="scientific">Stieleria bergensis</name>
    <dbReference type="NCBI Taxonomy" id="2528025"/>
    <lineage>
        <taxon>Bacteria</taxon>
        <taxon>Pseudomonadati</taxon>
        <taxon>Planctomycetota</taxon>
        <taxon>Planctomycetia</taxon>
        <taxon>Pirellulales</taxon>
        <taxon>Pirellulaceae</taxon>
        <taxon>Stieleria</taxon>
    </lineage>
</organism>